<dbReference type="Gene3D" id="3.40.1280.10">
    <property type="match status" value="1"/>
</dbReference>
<comment type="function">
    <text evidence="5">Specifically methylates the pseudouridine at position 1915 (m3Psi1915) in 23S rRNA.</text>
</comment>
<dbReference type="EMBL" id="CP022535">
    <property type="protein sequence ID" value="ASP28533.1"/>
    <property type="molecule type" value="Genomic_DNA"/>
</dbReference>
<dbReference type="PANTHER" id="PTHR33603">
    <property type="entry name" value="METHYLTRANSFERASE"/>
    <property type="match status" value="1"/>
</dbReference>
<keyword evidence="2 5" id="KW-0808">Transferase</keyword>
<dbReference type="RefSeq" id="WP_094049357.1">
    <property type="nucleotide sequence ID" value="NZ_CP022535.1"/>
</dbReference>
<feature type="binding site" evidence="5">
    <location>
        <position position="103"/>
    </location>
    <ligand>
        <name>S-adenosyl-L-methionine</name>
        <dbReference type="ChEBI" id="CHEBI:59789"/>
    </ligand>
</feature>
<reference evidence="6 7" key="1">
    <citation type="submission" date="2017-07" db="EMBL/GenBank/DDBJ databases">
        <title>Complete genome sequence of Spiroplasma corruscae EC-1 (DSM 19793).</title>
        <authorList>
            <person name="Tsai Y.-M."/>
            <person name="Lo W.-S."/>
            <person name="Kuo C.-H."/>
        </authorList>
    </citation>
    <scope>NUCLEOTIDE SEQUENCE [LARGE SCALE GENOMIC DNA]</scope>
    <source>
        <strain evidence="6 7">EC-1</strain>
    </source>
</reference>
<comment type="subcellular location">
    <subcellularLocation>
        <location evidence="5">Cytoplasm</location>
    </subcellularLocation>
</comment>
<keyword evidence="3 5" id="KW-0949">S-adenosyl-L-methionine</keyword>
<dbReference type="SUPFAM" id="SSF75217">
    <property type="entry name" value="alpha/beta knot"/>
    <property type="match status" value="1"/>
</dbReference>
<dbReference type="KEGG" id="scou:SCORR_v1c07610"/>
<comment type="similarity">
    <text evidence="4 5">Belongs to the RNA methyltransferase RlmH family.</text>
</comment>
<dbReference type="Pfam" id="PF02590">
    <property type="entry name" value="SPOUT_MTase"/>
    <property type="match status" value="1"/>
</dbReference>
<dbReference type="GO" id="GO:0005737">
    <property type="term" value="C:cytoplasm"/>
    <property type="evidence" value="ECO:0007669"/>
    <property type="project" value="UniProtKB-SubCell"/>
</dbReference>
<evidence type="ECO:0000256" key="4">
    <source>
        <dbReference type="ARBA" id="ARBA00038303"/>
    </source>
</evidence>
<keyword evidence="5" id="KW-0698">rRNA processing</keyword>
<name>A0A222EQJ6_9MOLU</name>
<evidence type="ECO:0000256" key="3">
    <source>
        <dbReference type="ARBA" id="ARBA00022691"/>
    </source>
</evidence>
<dbReference type="GO" id="GO:0070038">
    <property type="term" value="F:rRNA (pseudouridine-N3-)-methyltransferase activity"/>
    <property type="evidence" value="ECO:0007669"/>
    <property type="project" value="UniProtKB-UniRule"/>
</dbReference>
<feature type="binding site" evidence="5">
    <location>
        <position position="71"/>
    </location>
    <ligand>
        <name>S-adenosyl-L-methionine</name>
        <dbReference type="ChEBI" id="CHEBI:59789"/>
    </ligand>
</feature>
<evidence type="ECO:0000313" key="6">
    <source>
        <dbReference type="EMBL" id="ASP28533.1"/>
    </source>
</evidence>
<dbReference type="InterPro" id="IPR029026">
    <property type="entry name" value="tRNA_m1G_MTases_N"/>
</dbReference>
<gene>
    <name evidence="5 6" type="primary">rlmH</name>
    <name evidence="6" type="ORF">SCORR_v1c07610</name>
</gene>
<evidence type="ECO:0000256" key="1">
    <source>
        <dbReference type="ARBA" id="ARBA00022603"/>
    </source>
</evidence>
<accession>A0A222EQJ6</accession>
<dbReference type="OrthoDB" id="9806643at2"/>
<dbReference type="InterPro" id="IPR003742">
    <property type="entry name" value="RlmH-like"/>
</dbReference>
<feature type="binding site" evidence="5">
    <location>
        <begin position="122"/>
        <end position="127"/>
    </location>
    <ligand>
        <name>S-adenosyl-L-methionine</name>
        <dbReference type="ChEBI" id="CHEBI:59789"/>
    </ligand>
</feature>
<evidence type="ECO:0000256" key="2">
    <source>
        <dbReference type="ARBA" id="ARBA00022679"/>
    </source>
</evidence>
<dbReference type="InterPro" id="IPR029028">
    <property type="entry name" value="Alpha/beta_knot_MTases"/>
</dbReference>
<dbReference type="Proteomes" id="UP000203229">
    <property type="component" value="Chromosome"/>
</dbReference>
<dbReference type="CDD" id="cd18081">
    <property type="entry name" value="RlmH-like"/>
    <property type="match status" value="1"/>
</dbReference>
<protein>
    <recommendedName>
        <fullName evidence="5">Ribosomal RNA large subunit methyltransferase H</fullName>
        <ecNumber evidence="5">2.1.1.177</ecNumber>
    </recommendedName>
    <alternativeName>
        <fullName evidence="5">23S rRNA (pseudouridine1915-N3)-methyltransferase</fullName>
    </alternativeName>
    <alternativeName>
        <fullName evidence="5">23S rRNA m3Psi1915 methyltransferase</fullName>
    </alternativeName>
    <alternativeName>
        <fullName evidence="5">rRNA (pseudouridine-N3-)-methyltransferase RlmH</fullName>
    </alternativeName>
</protein>
<keyword evidence="1 5" id="KW-0489">Methyltransferase</keyword>
<keyword evidence="5" id="KW-0963">Cytoplasm</keyword>
<organism evidence="6 7">
    <name type="scientific">Spiroplasma corruscae</name>
    <dbReference type="NCBI Taxonomy" id="216934"/>
    <lineage>
        <taxon>Bacteria</taxon>
        <taxon>Bacillati</taxon>
        <taxon>Mycoplasmatota</taxon>
        <taxon>Mollicutes</taxon>
        <taxon>Entomoplasmatales</taxon>
        <taxon>Spiroplasmataceae</taxon>
        <taxon>Spiroplasma</taxon>
    </lineage>
</organism>
<sequence length="154" mass="18323">MSIKIVCFNKVSNEYRDLNEFYINKINKFINIELIEIKEINYGNPKEYMAKNEYNINERLNKFKNYDTYLLEINSTQIDSTKFSKIINNCIDTNSGNICFIIGPSDGYSESFKSKFKNQISFGKITFPHQLVRIILLEQIYRSFKIIKNQKYHK</sequence>
<evidence type="ECO:0000313" key="7">
    <source>
        <dbReference type="Proteomes" id="UP000203229"/>
    </source>
</evidence>
<comment type="subunit">
    <text evidence="5">Homodimer.</text>
</comment>
<dbReference type="PIRSF" id="PIRSF004505">
    <property type="entry name" value="MT_bac"/>
    <property type="match status" value="1"/>
</dbReference>
<proteinExistence type="inferred from homology"/>
<dbReference type="AlphaFoldDB" id="A0A222EQJ6"/>
<dbReference type="PANTHER" id="PTHR33603:SF1">
    <property type="entry name" value="RIBOSOMAL RNA LARGE SUBUNIT METHYLTRANSFERASE H"/>
    <property type="match status" value="1"/>
</dbReference>
<dbReference type="EC" id="2.1.1.177" evidence="5"/>
<comment type="catalytic activity">
    <reaction evidence="5">
        <text>pseudouridine(1915) in 23S rRNA + S-adenosyl-L-methionine = N(3)-methylpseudouridine(1915) in 23S rRNA + S-adenosyl-L-homocysteine + H(+)</text>
        <dbReference type="Rhea" id="RHEA:42752"/>
        <dbReference type="Rhea" id="RHEA-COMP:10221"/>
        <dbReference type="Rhea" id="RHEA-COMP:10222"/>
        <dbReference type="ChEBI" id="CHEBI:15378"/>
        <dbReference type="ChEBI" id="CHEBI:57856"/>
        <dbReference type="ChEBI" id="CHEBI:59789"/>
        <dbReference type="ChEBI" id="CHEBI:65314"/>
        <dbReference type="ChEBI" id="CHEBI:74486"/>
        <dbReference type="EC" id="2.1.1.177"/>
    </reaction>
</comment>
<evidence type="ECO:0000256" key="5">
    <source>
        <dbReference type="HAMAP-Rule" id="MF_00658"/>
    </source>
</evidence>
<keyword evidence="7" id="KW-1185">Reference proteome</keyword>
<dbReference type="HAMAP" id="MF_00658">
    <property type="entry name" value="23SrRNA_methyltr_H"/>
    <property type="match status" value="1"/>
</dbReference>